<proteinExistence type="predicted"/>
<reference evidence="2 3" key="1">
    <citation type="submission" date="2024-08" db="EMBL/GenBank/DDBJ databases">
        <title>Mycobacterium servetensis sp. nov., a novel rapid-growing mycobacterial species recovered from a human patient in Zaragoza, Spain.</title>
        <authorList>
            <person name="Tristancho-Baro A.I."/>
            <person name="Buenestado-Serrano S."/>
            <person name="Garcia De Viedma D."/>
            <person name="Milagro-Beamonte A."/>
            <person name="Burillo N."/>
            <person name="Sanz S."/>
            <person name="Lopez-Calleja A.I."/>
            <person name="Penas-Utrilla D."/>
            <person name="Guardingo M."/>
            <person name="Garcia M.J."/>
            <person name="Vinuelas-Bayon J."/>
        </authorList>
    </citation>
    <scope>NUCLEOTIDE SEQUENCE [LARGE SCALE GENOMIC DNA]</scope>
    <source>
        <strain evidence="3">HUMS_12744610</strain>
    </source>
</reference>
<organism evidence="2 3">
    <name type="scientific">Mycobacterium servetii</name>
    <dbReference type="NCBI Taxonomy" id="3237418"/>
    <lineage>
        <taxon>Bacteria</taxon>
        <taxon>Bacillati</taxon>
        <taxon>Actinomycetota</taxon>
        <taxon>Actinomycetes</taxon>
        <taxon>Mycobacteriales</taxon>
        <taxon>Mycobacteriaceae</taxon>
        <taxon>Mycobacterium</taxon>
    </lineage>
</organism>
<dbReference type="SUPFAM" id="SSF55781">
    <property type="entry name" value="GAF domain-like"/>
    <property type="match status" value="1"/>
</dbReference>
<name>A0ABV4C345_9MYCO</name>
<sequence>MSEPQLAITESSAQLSDTLVDDFDLVEFLHSVTVHAQRALGVEAVGLLLADNHGGRNVVAASGERARGARAVPVSARRGMRRDPAAADVVVR</sequence>
<protein>
    <submittedName>
        <fullName evidence="2">Uncharacterized protein</fullName>
    </submittedName>
</protein>
<evidence type="ECO:0000313" key="3">
    <source>
        <dbReference type="Proteomes" id="UP001564760"/>
    </source>
</evidence>
<feature type="compositionally biased region" description="Basic and acidic residues" evidence="1">
    <location>
        <begin position="81"/>
        <end position="92"/>
    </location>
</feature>
<dbReference type="EMBL" id="JBGEDP010000001">
    <property type="protein sequence ID" value="MEY8016955.1"/>
    <property type="molecule type" value="Genomic_DNA"/>
</dbReference>
<evidence type="ECO:0000256" key="1">
    <source>
        <dbReference type="SAM" id="MobiDB-lite"/>
    </source>
</evidence>
<gene>
    <name evidence="2" type="ORF">AB8998_19120</name>
</gene>
<feature type="region of interest" description="Disordered" evidence="1">
    <location>
        <begin position="72"/>
        <end position="92"/>
    </location>
</feature>
<accession>A0ABV4C345</accession>
<dbReference type="RefSeq" id="WP_369739301.1">
    <property type="nucleotide sequence ID" value="NZ_JBGEDP010000001.1"/>
</dbReference>
<keyword evidence="3" id="KW-1185">Reference proteome</keyword>
<dbReference type="Proteomes" id="UP001564760">
    <property type="component" value="Unassembled WGS sequence"/>
</dbReference>
<comment type="caution">
    <text evidence="2">The sequence shown here is derived from an EMBL/GenBank/DDBJ whole genome shotgun (WGS) entry which is preliminary data.</text>
</comment>
<evidence type="ECO:0000313" key="2">
    <source>
        <dbReference type="EMBL" id="MEY8016955.1"/>
    </source>
</evidence>